<dbReference type="SUPFAM" id="SSF46785">
    <property type="entry name" value="Winged helix' DNA-binding domain"/>
    <property type="match status" value="1"/>
</dbReference>
<evidence type="ECO:0000256" key="5">
    <source>
        <dbReference type="ARBA" id="ARBA00048470"/>
    </source>
</evidence>
<protein>
    <recommendedName>
        <fullName evidence="4">siroheme decarboxylase</fullName>
        <ecNumber evidence="4">4.1.1.111</ecNumber>
    </recommendedName>
</protein>
<dbReference type="InterPro" id="IPR019888">
    <property type="entry name" value="Tscrpt_reg_AsnC-like"/>
</dbReference>
<evidence type="ECO:0000259" key="7">
    <source>
        <dbReference type="Pfam" id="PF22451"/>
    </source>
</evidence>
<dbReference type="InterPro" id="IPR040523">
    <property type="entry name" value="AsnC_trans_reg2"/>
</dbReference>
<dbReference type="PANTHER" id="PTHR43413">
    <property type="entry name" value="TRANSCRIPTIONAL REGULATOR, ASNC FAMILY"/>
    <property type="match status" value="1"/>
</dbReference>
<dbReference type="Pfam" id="PF22451">
    <property type="entry name" value="NirdL-like_HTH"/>
    <property type="match status" value="1"/>
</dbReference>
<evidence type="ECO:0000259" key="6">
    <source>
        <dbReference type="Pfam" id="PF17805"/>
    </source>
</evidence>
<name>A0A6A7K6N6_9FIRM</name>
<dbReference type="SMART" id="SM00344">
    <property type="entry name" value="HTH_ASNC"/>
    <property type="match status" value="1"/>
</dbReference>
<evidence type="ECO:0000256" key="1">
    <source>
        <dbReference type="ARBA" id="ARBA00023239"/>
    </source>
</evidence>
<keyword evidence="1" id="KW-0456">Lyase</keyword>
<dbReference type="AlphaFoldDB" id="A0A6A7K6N6"/>
<evidence type="ECO:0000313" key="8">
    <source>
        <dbReference type="EMBL" id="MPW25096.1"/>
    </source>
</evidence>
<dbReference type="EC" id="4.1.1.111" evidence="4"/>
<comment type="pathway">
    <text evidence="2">Porphyrin-containing compound metabolism.</text>
</comment>
<comment type="similarity">
    <text evidence="3">Belongs to the Ahb/Nir family.</text>
</comment>
<dbReference type="InterPro" id="IPR036388">
    <property type="entry name" value="WH-like_DNA-bd_sf"/>
</dbReference>
<evidence type="ECO:0000256" key="2">
    <source>
        <dbReference type="ARBA" id="ARBA00023444"/>
    </source>
</evidence>
<dbReference type="EMBL" id="WHNX01000005">
    <property type="protein sequence ID" value="MPW25096.1"/>
    <property type="molecule type" value="Genomic_DNA"/>
</dbReference>
<dbReference type="RefSeq" id="WP_152802227.1">
    <property type="nucleotide sequence ID" value="NZ_WHNX01000005.1"/>
</dbReference>
<reference evidence="8 9" key="1">
    <citation type="submission" date="2019-10" db="EMBL/GenBank/DDBJ databases">
        <title>Alkalibaculum tamaniensis sp.nov., a new alkaliphilic acetogen, isolated on methoxylated aromatics from a mud volcano.</title>
        <authorList>
            <person name="Khomyakova M.A."/>
            <person name="Merkel A.Y."/>
            <person name="Bonch-Osmolovskaya E.A."/>
            <person name="Slobodkin A.I."/>
        </authorList>
    </citation>
    <scope>NUCLEOTIDE SEQUENCE [LARGE SCALE GENOMIC DNA]</scope>
    <source>
        <strain evidence="8 9">M08DMB</strain>
    </source>
</reference>
<feature type="domain" description="Siroheme decarboxylase NirL-like HTH" evidence="7">
    <location>
        <begin position="5"/>
        <end position="51"/>
    </location>
</feature>
<organism evidence="8 9">
    <name type="scientific">Alkalibaculum sporogenes</name>
    <dbReference type="NCBI Taxonomy" id="2655001"/>
    <lineage>
        <taxon>Bacteria</taxon>
        <taxon>Bacillati</taxon>
        <taxon>Bacillota</taxon>
        <taxon>Clostridia</taxon>
        <taxon>Eubacteriales</taxon>
        <taxon>Eubacteriaceae</taxon>
        <taxon>Alkalibaculum</taxon>
    </lineage>
</organism>
<comment type="caution">
    <text evidence="8">The sequence shown here is derived from an EMBL/GenBank/DDBJ whole genome shotgun (WGS) entry which is preliminary data.</text>
</comment>
<dbReference type="Gene3D" id="1.10.10.10">
    <property type="entry name" value="Winged helix-like DNA-binding domain superfamily/Winged helix DNA-binding domain"/>
    <property type="match status" value="1"/>
</dbReference>
<gene>
    <name evidence="8" type="ORF">GC105_04750</name>
</gene>
<comment type="catalytic activity">
    <reaction evidence="5">
        <text>siroheme + 2 H(+) = 12,18-didecarboxysiroheme + 2 CO2</text>
        <dbReference type="Rhea" id="RHEA:19093"/>
        <dbReference type="ChEBI" id="CHEBI:15378"/>
        <dbReference type="ChEBI" id="CHEBI:16526"/>
        <dbReference type="ChEBI" id="CHEBI:60052"/>
        <dbReference type="ChEBI" id="CHEBI:140497"/>
        <dbReference type="EC" id="4.1.1.111"/>
    </reaction>
</comment>
<dbReference type="Gene3D" id="3.30.70.3460">
    <property type="match status" value="1"/>
</dbReference>
<dbReference type="Proteomes" id="UP000440004">
    <property type="component" value="Unassembled WGS sequence"/>
</dbReference>
<evidence type="ECO:0000313" key="9">
    <source>
        <dbReference type="Proteomes" id="UP000440004"/>
    </source>
</evidence>
<keyword evidence="9" id="KW-1185">Reference proteome</keyword>
<proteinExistence type="inferred from homology"/>
<sequence>MDELDKKILNQLQIGLPIECDPYRKIAVKLGVKSEELLERIKQLSDEGYIRRLGGIFDVNKMGYKPTLVGLHVPEDIFMEVANYVNKCKGVTHNYRRGNYLNMWFTLALSTQKEKDEYIEKLKNKFQLKDVMEFPTLKYFKLRVFFDMESEMNYGSSI</sequence>
<dbReference type="PANTHER" id="PTHR43413:SF1">
    <property type="entry name" value="SIROHEME DECARBOXYLASE NIRL SUBUNIT"/>
    <property type="match status" value="1"/>
</dbReference>
<dbReference type="InterPro" id="IPR050684">
    <property type="entry name" value="HTH-Siroheme_Decarb"/>
</dbReference>
<feature type="domain" description="Siroheme decarboxylase AsnC-like ligand binding" evidence="6">
    <location>
        <begin position="61"/>
        <end position="141"/>
    </location>
</feature>
<dbReference type="InterPro" id="IPR053953">
    <property type="entry name" value="NirdL-like_HTH"/>
</dbReference>
<evidence type="ECO:0000256" key="3">
    <source>
        <dbReference type="ARBA" id="ARBA00023457"/>
    </source>
</evidence>
<evidence type="ECO:0000256" key="4">
    <source>
        <dbReference type="ARBA" id="ARBA00023471"/>
    </source>
</evidence>
<dbReference type="GO" id="GO:0016829">
    <property type="term" value="F:lyase activity"/>
    <property type="evidence" value="ECO:0007669"/>
    <property type="project" value="UniProtKB-KW"/>
</dbReference>
<accession>A0A6A7K6N6</accession>
<dbReference type="Pfam" id="PF17805">
    <property type="entry name" value="AsnC_trans_reg2"/>
    <property type="match status" value="1"/>
</dbReference>
<dbReference type="InterPro" id="IPR036390">
    <property type="entry name" value="WH_DNA-bd_sf"/>
</dbReference>